<evidence type="ECO:0008006" key="2">
    <source>
        <dbReference type="Google" id="ProtNLM"/>
    </source>
</evidence>
<name>A0A0F9MIT2_9ZZZZ</name>
<reference evidence="1" key="1">
    <citation type="journal article" date="2015" name="Nature">
        <title>Complex archaea that bridge the gap between prokaryotes and eukaryotes.</title>
        <authorList>
            <person name="Spang A."/>
            <person name="Saw J.H."/>
            <person name="Jorgensen S.L."/>
            <person name="Zaremba-Niedzwiedzka K."/>
            <person name="Martijn J."/>
            <person name="Lind A.E."/>
            <person name="van Eijk R."/>
            <person name="Schleper C."/>
            <person name="Guy L."/>
            <person name="Ettema T.J."/>
        </authorList>
    </citation>
    <scope>NUCLEOTIDE SEQUENCE</scope>
</reference>
<comment type="caution">
    <text evidence="1">The sequence shown here is derived from an EMBL/GenBank/DDBJ whole genome shotgun (WGS) entry which is preliminary data.</text>
</comment>
<dbReference type="AlphaFoldDB" id="A0A0F9MIT2"/>
<protein>
    <recommendedName>
        <fullName evidence="2">DUF2399 domain-containing protein</fullName>
    </recommendedName>
</protein>
<accession>A0A0F9MIT2</accession>
<sequence length="328" mass="38467">MEIEANFFKGHEMRKTYRSKKFRENICIKYTDLDGGPAVFEINQQLLTDIIKSKVKRFTLEGYTLTGRQLFYQLVKDNAVPNAEKVYKRILSLLVDLRYNGVIDWDAIEDRARESSRPSQWKHISGLIDSALYAYRLPRWKDQDYYLELYCEKQALEGILRPVADKYHIYYGSNKGYSSASAMYRIAKRMDDKIYANKICKLIYLGDHDPSGLDMVRDIQERICEFLGLEVENNEFFNVIPVALNKEQIEIYSPPPNPARFEDPRAKWYIKEFGNVSWELDALEPSVLVDVAEGAILEYLDMDKYNGWIKREKKDAIKLREFNKGPEE</sequence>
<proteinExistence type="predicted"/>
<organism evidence="1">
    <name type="scientific">marine sediment metagenome</name>
    <dbReference type="NCBI Taxonomy" id="412755"/>
    <lineage>
        <taxon>unclassified sequences</taxon>
        <taxon>metagenomes</taxon>
        <taxon>ecological metagenomes</taxon>
    </lineage>
</organism>
<gene>
    <name evidence="1" type="ORF">LCGC14_1084070</name>
</gene>
<dbReference type="EMBL" id="LAZR01004765">
    <property type="protein sequence ID" value="KKN05754.1"/>
    <property type="molecule type" value="Genomic_DNA"/>
</dbReference>
<evidence type="ECO:0000313" key="1">
    <source>
        <dbReference type="EMBL" id="KKN05754.1"/>
    </source>
</evidence>